<keyword evidence="2" id="KW-0812">Transmembrane</keyword>
<feature type="region of interest" description="Disordered" evidence="1">
    <location>
        <begin position="194"/>
        <end position="220"/>
    </location>
</feature>
<dbReference type="InterPro" id="IPR027381">
    <property type="entry name" value="LytR/CpsA/Psr_C"/>
</dbReference>
<dbReference type="KEGG" id="bcv:Bcav_0533"/>
<dbReference type="Proteomes" id="UP000007962">
    <property type="component" value="Chromosome"/>
</dbReference>
<accession>C5BXC1</accession>
<gene>
    <name evidence="4" type="ordered locus">Bcav_0533</name>
</gene>
<protein>
    <recommendedName>
        <fullName evidence="3">LytR/CpsA/Psr regulator C-terminal domain-containing protein</fullName>
    </recommendedName>
</protein>
<dbReference type="HOGENOM" id="CLU_104056_0_0_11"/>
<dbReference type="Gene3D" id="3.30.70.2390">
    <property type="match status" value="1"/>
</dbReference>
<evidence type="ECO:0000259" key="3">
    <source>
        <dbReference type="Pfam" id="PF13399"/>
    </source>
</evidence>
<name>C5BXC1_BEUC1</name>
<keyword evidence="2" id="KW-0472">Membrane</keyword>
<evidence type="ECO:0000256" key="1">
    <source>
        <dbReference type="SAM" id="MobiDB-lite"/>
    </source>
</evidence>
<dbReference type="OrthoDB" id="3267444at2"/>
<dbReference type="AlphaFoldDB" id="C5BXC1"/>
<evidence type="ECO:0000313" key="5">
    <source>
        <dbReference type="Proteomes" id="UP000007962"/>
    </source>
</evidence>
<evidence type="ECO:0000313" key="4">
    <source>
        <dbReference type="EMBL" id="ACQ78796.1"/>
    </source>
</evidence>
<dbReference type="EMBL" id="CP001618">
    <property type="protein sequence ID" value="ACQ78796.1"/>
    <property type="molecule type" value="Genomic_DNA"/>
</dbReference>
<keyword evidence="2" id="KW-1133">Transmembrane helix</keyword>
<feature type="domain" description="LytR/CpsA/Psr regulator C-terminal" evidence="3">
    <location>
        <begin position="100"/>
        <end position="187"/>
    </location>
</feature>
<dbReference type="STRING" id="471853.Bcav_0533"/>
<evidence type="ECO:0000256" key="2">
    <source>
        <dbReference type="SAM" id="Phobius"/>
    </source>
</evidence>
<keyword evidence="5" id="KW-1185">Reference proteome</keyword>
<proteinExistence type="predicted"/>
<reference evidence="4 5" key="1">
    <citation type="journal article" date="2009" name="Stand. Genomic Sci.">
        <title>Complete genome sequence of Beutenbergia cavernae type strain (HKI 0122).</title>
        <authorList>
            <person name="Land M."/>
            <person name="Pukall R."/>
            <person name="Abt B."/>
            <person name="Goker M."/>
            <person name="Rohde M."/>
            <person name="Glavina Del Rio T."/>
            <person name="Tice H."/>
            <person name="Copeland A."/>
            <person name="Cheng J.F."/>
            <person name="Lucas S."/>
            <person name="Chen F."/>
            <person name="Nolan M."/>
            <person name="Bruce D."/>
            <person name="Goodwin L."/>
            <person name="Pitluck S."/>
            <person name="Ivanova N."/>
            <person name="Mavromatis K."/>
            <person name="Ovchinnikova G."/>
            <person name="Pati A."/>
            <person name="Chen A."/>
            <person name="Palaniappan K."/>
            <person name="Hauser L."/>
            <person name="Chang Y.J."/>
            <person name="Jefferies C.C."/>
            <person name="Saunders E."/>
            <person name="Brettin T."/>
            <person name="Detter J.C."/>
            <person name="Han C."/>
            <person name="Chain P."/>
            <person name="Bristow J."/>
            <person name="Eisen J.A."/>
            <person name="Markowitz V."/>
            <person name="Hugenholtz P."/>
            <person name="Kyrpides N.C."/>
            <person name="Klenk H.P."/>
            <person name="Lapidus A."/>
        </authorList>
    </citation>
    <scope>NUCLEOTIDE SEQUENCE [LARGE SCALE GENOMIC DNA]</scope>
    <source>
        <strain evidence="5">ATCC BAA-8 / DSM 12333 / NBRC 16432</strain>
    </source>
</reference>
<sequence>MWKAAGRTLLVGYGDAVTSAPTDEAARRRAARRRHLQQRQTVIFGGLLAVLGVVALAAAGVFTGILPSPIDPPFSTPEPTDTALPPPCPAADALPVAFSEVTVNVYNGTTRAGLAGSTAEQLAALGVLINSELNNPGGHYEGVTDIQVGAAGVTAGYTIAALFPEATITLETNRTDAAVNVVLGDGFEAMSDPAEAALDPETPIAAPAGCEPVPTPEPSS</sequence>
<organism evidence="4 5">
    <name type="scientific">Beutenbergia cavernae (strain ATCC BAA-8 / DSM 12333 / CCUG 43141 / JCM 11478 / NBRC 16432 / NCIMB 13614 / HKI 0122)</name>
    <dbReference type="NCBI Taxonomy" id="471853"/>
    <lineage>
        <taxon>Bacteria</taxon>
        <taxon>Bacillati</taxon>
        <taxon>Actinomycetota</taxon>
        <taxon>Actinomycetes</taxon>
        <taxon>Micrococcales</taxon>
        <taxon>Beutenbergiaceae</taxon>
        <taxon>Beutenbergia</taxon>
    </lineage>
</organism>
<dbReference type="Pfam" id="PF13399">
    <property type="entry name" value="LytR_C"/>
    <property type="match status" value="1"/>
</dbReference>
<feature type="transmembrane region" description="Helical" evidence="2">
    <location>
        <begin position="42"/>
        <end position="66"/>
    </location>
</feature>